<accession>A0ACA9NPC4</accession>
<sequence>PKVDGVKDIVKSWSSQTGLESPSSWVELCRKVMSKTGSVASAGAPIEPPTLDITGDGGDEDEGFSIEQSSGVNVAAQRRRSLEKKPHISSDTVQIPPRWRTQLFALQCLHHVVEIIHASGDKDHFDLAIAKKGKQAGKDYLVLKVAELIKMAFTASTAVVGEMRLEGLTLLRDLIEKFSATPDPDFEEAALLEQYQAQIGAALTPAFTADSSPEILSAAVKVCAVFVGSGIVKELHRMGRILKLLTTALENCKDNSSVTKVGDFKDLSPHAAIMVKLSVLNAWAELQVASTKQTYLVQVVQPNLPLLCPLWISTLKEYARVQIEPDITDAQANIIGTGPMQSTSQFDSMYSGLTREVILPYYNMSWLTILGAVACLVQKENPYIIFALNGEEITTNDNTNDINKYDDEFDDFGDGNNEFSDDFTAFSHEKEPEFKKEPAKYFFILFGLCVEALSNTFGGSSRSSGVGNKVENNVENQKIVRTCIDALKAFLRPAVAGNTFLDEDIFIELINLFDRLVLTEGFKVQYDIIQIIGNIIKDFGAAYICKDIPKNSMKINGHSEDEETIEFTETETILFHILRLLVNIFFQKIPSLSNRPEVMRIFRLPQGNARGQTSQETTVLLKFTIDAFTSLITIVPSKYKIDLVAIAFYVYISIIQDPKFQSELVPHVLVNIKLLCENISAHLEEEELYTFSRVVHSTISSTLLQINSLTKGQNSLKDDEVSVVKNSLLTATIIFTSCPKQCTENTAIQAEFMEILKNGFYSDIDMIAITSFQCTRTLILLSAKKETNVDTTKSIQMSHIFIKTLIPEAAAFLQKIKETCGVECTSQENSYKLDVVEESIKTLLTTNAVAQDSHKTALMAVTLPTLIQLLADPPLEKYMSSEENNSHTLPPLHTLSVTHILSLAGSQPQNFRDAVAVLLPGPKAKLEAAIRFNVLQQQQQQQRLQEERDRRYNERIELNKGPSISLKNDFSGFA</sequence>
<comment type="caution">
    <text evidence="1">The sequence shown here is derived from an EMBL/GenBank/DDBJ whole genome shotgun (WGS) entry which is preliminary data.</text>
</comment>
<evidence type="ECO:0000313" key="1">
    <source>
        <dbReference type="EMBL" id="CAG8669824.1"/>
    </source>
</evidence>
<feature type="non-terminal residue" evidence="1">
    <location>
        <position position="1"/>
    </location>
</feature>
<evidence type="ECO:0000313" key="2">
    <source>
        <dbReference type="Proteomes" id="UP000789920"/>
    </source>
</evidence>
<reference evidence="1" key="1">
    <citation type="submission" date="2021-06" db="EMBL/GenBank/DDBJ databases">
        <authorList>
            <person name="Kallberg Y."/>
            <person name="Tangrot J."/>
            <person name="Rosling A."/>
        </authorList>
    </citation>
    <scope>NUCLEOTIDE SEQUENCE</scope>
    <source>
        <strain evidence="1">MA461A</strain>
    </source>
</reference>
<name>A0ACA9NPC4_9GLOM</name>
<proteinExistence type="predicted"/>
<keyword evidence="2" id="KW-1185">Reference proteome</keyword>
<organism evidence="1 2">
    <name type="scientific">Racocetra persica</name>
    <dbReference type="NCBI Taxonomy" id="160502"/>
    <lineage>
        <taxon>Eukaryota</taxon>
        <taxon>Fungi</taxon>
        <taxon>Fungi incertae sedis</taxon>
        <taxon>Mucoromycota</taxon>
        <taxon>Glomeromycotina</taxon>
        <taxon>Glomeromycetes</taxon>
        <taxon>Diversisporales</taxon>
        <taxon>Gigasporaceae</taxon>
        <taxon>Racocetra</taxon>
    </lineage>
</organism>
<protein>
    <submittedName>
        <fullName evidence="1">20722_t:CDS:1</fullName>
    </submittedName>
</protein>
<dbReference type="Proteomes" id="UP000789920">
    <property type="component" value="Unassembled WGS sequence"/>
</dbReference>
<gene>
    <name evidence="1" type="ORF">RPERSI_LOCUS8627</name>
</gene>
<dbReference type="EMBL" id="CAJVQC010015715">
    <property type="protein sequence ID" value="CAG8669824.1"/>
    <property type="molecule type" value="Genomic_DNA"/>
</dbReference>